<accession>A0A0R3PR80</accession>
<name>A0A0R3PR80_ANGCS</name>
<evidence type="ECO:0000313" key="3">
    <source>
        <dbReference type="WBParaSite" id="ACOC_0000796301-mRNA-1"/>
    </source>
</evidence>
<organism evidence="3">
    <name type="scientific">Angiostrongylus costaricensis</name>
    <name type="common">Nematode worm</name>
    <dbReference type="NCBI Taxonomy" id="334426"/>
    <lineage>
        <taxon>Eukaryota</taxon>
        <taxon>Metazoa</taxon>
        <taxon>Ecdysozoa</taxon>
        <taxon>Nematoda</taxon>
        <taxon>Chromadorea</taxon>
        <taxon>Rhabditida</taxon>
        <taxon>Rhabditina</taxon>
        <taxon>Rhabditomorpha</taxon>
        <taxon>Strongyloidea</taxon>
        <taxon>Metastrongylidae</taxon>
        <taxon>Angiostrongylus</taxon>
    </lineage>
</organism>
<proteinExistence type="predicted"/>
<protein>
    <submittedName>
        <fullName evidence="1 3">Uncharacterized protein</fullName>
    </submittedName>
</protein>
<dbReference type="EMBL" id="UYYA01004098">
    <property type="protein sequence ID" value="VDM59549.1"/>
    <property type="molecule type" value="Genomic_DNA"/>
</dbReference>
<gene>
    <name evidence="1" type="ORF">ACOC_LOCUS7964</name>
</gene>
<dbReference type="WBParaSite" id="ACOC_0000796301-mRNA-1">
    <property type="protein sequence ID" value="ACOC_0000796301-mRNA-1"/>
    <property type="gene ID" value="ACOC_0000796301"/>
</dbReference>
<keyword evidence="2" id="KW-1185">Reference proteome</keyword>
<sequence length="68" mass="7652">MMAFIRSLVFYQPCDDDCKPLGLISTHSMESNPGESNGSIGSLGRHLRSGYVLITIEDEFFRKDKNLL</sequence>
<dbReference type="AlphaFoldDB" id="A0A0R3PR80"/>
<evidence type="ECO:0000313" key="1">
    <source>
        <dbReference type="EMBL" id="VDM59549.1"/>
    </source>
</evidence>
<reference evidence="1 2" key="2">
    <citation type="submission" date="2018-11" db="EMBL/GenBank/DDBJ databases">
        <authorList>
            <consortium name="Pathogen Informatics"/>
        </authorList>
    </citation>
    <scope>NUCLEOTIDE SEQUENCE [LARGE SCALE GENOMIC DNA]</scope>
    <source>
        <strain evidence="1 2">Costa Rica</strain>
    </source>
</reference>
<dbReference type="Proteomes" id="UP000267027">
    <property type="component" value="Unassembled WGS sequence"/>
</dbReference>
<evidence type="ECO:0000313" key="2">
    <source>
        <dbReference type="Proteomes" id="UP000267027"/>
    </source>
</evidence>
<reference evidence="3" key="1">
    <citation type="submission" date="2017-02" db="UniProtKB">
        <authorList>
            <consortium name="WormBaseParasite"/>
        </authorList>
    </citation>
    <scope>IDENTIFICATION</scope>
</reference>